<gene>
    <name evidence="2" type="ORF">QWY13_14945</name>
</gene>
<dbReference type="PROSITE" id="PS51186">
    <property type="entry name" value="GNAT"/>
    <property type="match status" value="1"/>
</dbReference>
<evidence type="ECO:0000313" key="3">
    <source>
        <dbReference type="Proteomes" id="UP001172142"/>
    </source>
</evidence>
<dbReference type="Gene3D" id="3.40.630.30">
    <property type="match status" value="1"/>
</dbReference>
<dbReference type="SUPFAM" id="SSF55729">
    <property type="entry name" value="Acyl-CoA N-acyltransferases (Nat)"/>
    <property type="match status" value="1"/>
</dbReference>
<organism evidence="2 3">
    <name type="scientific">Planococcus shenhongbingii</name>
    <dbReference type="NCBI Taxonomy" id="3058398"/>
    <lineage>
        <taxon>Bacteria</taxon>
        <taxon>Bacillati</taxon>
        <taxon>Bacillota</taxon>
        <taxon>Bacilli</taxon>
        <taxon>Bacillales</taxon>
        <taxon>Caryophanaceae</taxon>
        <taxon>Planococcus</taxon>
    </lineage>
</organism>
<protein>
    <submittedName>
        <fullName evidence="2">GNAT family N-acetyltransferase</fullName>
    </submittedName>
</protein>
<evidence type="ECO:0000313" key="2">
    <source>
        <dbReference type="EMBL" id="MDN7246785.1"/>
    </source>
</evidence>
<name>A0ABT8NH35_9BACL</name>
<dbReference type="Pfam" id="PF00583">
    <property type="entry name" value="Acetyltransf_1"/>
    <property type="match status" value="1"/>
</dbReference>
<dbReference type="CDD" id="cd04301">
    <property type="entry name" value="NAT_SF"/>
    <property type="match status" value="1"/>
</dbReference>
<dbReference type="InterPro" id="IPR000182">
    <property type="entry name" value="GNAT_dom"/>
</dbReference>
<dbReference type="Proteomes" id="UP001172142">
    <property type="component" value="Unassembled WGS sequence"/>
</dbReference>
<dbReference type="InterPro" id="IPR050276">
    <property type="entry name" value="MshD_Acetyltransferase"/>
</dbReference>
<feature type="domain" description="N-acetyltransferase" evidence="1">
    <location>
        <begin position="3"/>
        <end position="154"/>
    </location>
</feature>
<comment type="caution">
    <text evidence="2">The sequence shown here is derived from an EMBL/GenBank/DDBJ whole genome shotgun (WGS) entry which is preliminary data.</text>
</comment>
<dbReference type="EMBL" id="JAUJWU010000004">
    <property type="protein sequence ID" value="MDN7246785.1"/>
    <property type="molecule type" value="Genomic_DNA"/>
</dbReference>
<dbReference type="PANTHER" id="PTHR43617:SF34">
    <property type="entry name" value="PUTATIVE-RELATED"/>
    <property type="match status" value="1"/>
</dbReference>
<evidence type="ECO:0000259" key="1">
    <source>
        <dbReference type="PROSITE" id="PS51186"/>
    </source>
</evidence>
<reference evidence="2 3" key="1">
    <citation type="submission" date="2023-07" db="EMBL/GenBank/DDBJ databases">
        <title>Novel species in genus Planococcus.</title>
        <authorList>
            <person name="Ning S."/>
        </authorList>
    </citation>
    <scope>NUCLEOTIDE SEQUENCE [LARGE SCALE GENOMIC DNA]</scope>
    <source>
        <strain evidence="2 3">N017</strain>
    </source>
</reference>
<sequence length="154" mass="18028">MDIQLRLVTRDNWEECLNLKVSRLQTKFTPTVAVSLAKPYIKPDGEHVEYLPFAIYYSEVIVGFIMHAFEKETTDMYWINGFIIDEKYQGKGYGKSALAEMIRWIASHSPQCKEVRLTVYPENQIARRLYINFGFLPTGYFHGEEEVLAFSMRQ</sequence>
<dbReference type="PANTHER" id="PTHR43617">
    <property type="entry name" value="L-AMINO ACID N-ACETYLTRANSFERASE"/>
    <property type="match status" value="1"/>
</dbReference>
<accession>A0ABT8NH35</accession>
<proteinExistence type="predicted"/>
<dbReference type="InterPro" id="IPR016181">
    <property type="entry name" value="Acyl_CoA_acyltransferase"/>
</dbReference>
<keyword evidence="3" id="KW-1185">Reference proteome</keyword>
<dbReference type="RefSeq" id="WP_301857177.1">
    <property type="nucleotide sequence ID" value="NZ_JAUJWU010000004.1"/>
</dbReference>